<dbReference type="PANTHER" id="PTHR31672">
    <property type="entry name" value="BNACNNG10540D PROTEIN"/>
    <property type="match status" value="1"/>
</dbReference>
<accession>D7KND3</accession>
<keyword evidence="3" id="KW-1185">Reference proteome</keyword>
<name>D7KND3_ARALL</name>
<dbReference type="InterPro" id="IPR017451">
    <property type="entry name" value="F-box-assoc_interact_dom"/>
</dbReference>
<sequence length="177" mass="20366">MCEANKIRPILHSGLEWWVSLDGTALFLSANFDELDIGFGKDKITGTYKPVWLYSSLEIGLENARFSTLTTCEVFDFNTDAWRYVSPAAPYRVFGNSKPICIDGSLHWFNDCEETKILSFDLHTETFQVVSKAPFTNVNAFDHCHVQSRQPLLRFQDELADMVIQFRQQDMAQNVFH</sequence>
<reference evidence="3" key="1">
    <citation type="journal article" date="2011" name="Nat. Genet.">
        <title>The Arabidopsis lyrata genome sequence and the basis of rapid genome size change.</title>
        <authorList>
            <person name="Hu T.T."/>
            <person name="Pattyn P."/>
            <person name="Bakker E.G."/>
            <person name="Cao J."/>
            <person name="Cheng J.-F."/>
            <person name="Clark R.M."/>
            <person name="Fahlgren N."/>
            <person name="Fawcett J.A."/>
            <person name="Grimwood J."/>
            <person name="Gundlach H."/>
            <person name="Haberer G."/>
            <person name="Hollister J.D."/>
            <person name="Ossowski S."/>
            <person name="Ottilar R.P."/>
            <person name="Salamov A.A."/>
            <person name="Schneeberger K."/>
            <person name="Spannagl M."/>
            <person name="Wang X."/>
            <person name="Yang L."/>
            <person name="Nasrallah M.E."/>
            <person name="Bergelson J."/>
            <person name="Carrington J.C."/>
            <person name="Gaut B.S."/>
            <person name="Schmutz J."/>
            <person name="Mayer K.F.X."/>
            <person name="Van de Peer Y."/>
            <person name="Grigoriev I.V."/>
            <person name="Nordborg M."/>
            <person name="Weigel D."/>
            <person name="Guo Y.-L."/>
        </authorList>
    </citation>
    <scope>NUCLEOTIDE SEQUENCE [LARGE SCALE GENOMIC DNA]</scope>
    <source>
        <strain evidence="3">cv. MN47</strain>
    </source>
</reference>
<dbReference type="Gramene" id="Al_scaffold_0001_1268">
    <property type="protein sequence ID" value="Al_scaffold_0001_1268"/>
    <property type="gene ID" value="Al_scaffold_0001_1268"/>
</dbReference>
<dbReference type="EMBL" id="GL348713">
    <property type="protein sequence ID" value="EFH66197.1"/>
    <property type="molecule type" value="Genomic_DNA"/>
</dbReference>
<dbReference type="AlphaFoldDB" id="D7KND3"/>
<dbReference type="PANTHER" id="PTHR31672:SF13">
    <property type="entry name" value="F-BOX PROTEIN CPR30-LIKE"/>
    <property type="match status" value="1"/>
</dbReference>
<dbReference type="SUPFAM" id="SSF50965">
    <property type="entry name" value="Galactose oxidase, central domain"/>
    <property type="match status" value="1"/>
</dbReference>
<evidence type="ECO:0000313" key="3">
    <source>
        <dbReference type="Proteomes" id="UP000008694"/>
    </source>
</evidence>
<dbReference type="InterPro" id="IPR050796">
    <property type="entry name" value="SCF_F-box_component"/>
</dbReference>
<proteinExistence type="predicted"/>
<dbReference type="NCBIfam" id="TIGR01640">
    <property type="entry name" value="F_box_assoc_1"/>
    <property type="match status" value="1"/>
</dbReference>
<evidence type="ECO:0000259" key="1">
    <source>
        <dbReference type="Pfam" id="PF07734"/>
    </source>
</evidence>
<dbReference type="InterPro" id="IPR011043">
    <property type="entry name" value="Gal_Oxase/kelch_b-propeller"/>
</dbReference>
<dbReference type="HOGENOM" id="CLU_1519889_0_0_1"/>
<dbReference type="Pfam" id="PF07734">
    <property type="entry name" value="FBA_1"/>
    <property type="match status" value="1"/>
</dbReference>
<organism evidence="3">
    <name type="scientific">Arabidopsis lyrata subsp. lyrata</name>
    <name type="common">Lyre-leaved rock-cress</name>
    <dbReference type="NCBI Taxonomy" id="81972"/>
    <lineage>
        <taxon>Eukaryota</taxon>
        <taxon>Viridiplantae</taxon>
        <taxon>Streptophyta</taxon>
        <taxon>Embryophyta</taxon>
        <taxon>Tracheophyta</taxon>
        <taxon>Spermatophyta</taxon>
        <taxon>Magnoliopsida</taxon>
        <taxon>eudicotyledons</taxon>
        <taxon>Gunneridae</taxon>
        <taxon>Pentapetalae</taxon>
        <taxon>rosids</taxon>
        <taxon>malvids</taxon>
        <taxon>Brassicales</taxon>
        <taxon>Brassicaceae</taxon>
        <taxon>Camelineae</taxon>
        <taxon>Arabidopsis</taxon>
    </lineage>
</organism>
<feature type="domain" description="F-box associated beta-propeller type 1" evidence="1">
    <location>
        <begin position="31"/>
        <end position="143"/>
    </location>
</feature>
<dbReference type="InterPro" id="IPR006527">
    <property type="entry name" value="F-box-assoc_dom_typ1"/>
</dbReference>
<gene>
    <name evidence="2" type="ORF">ARALYDRAFT_678945</name>
</gene>
<protein>
    <submittedName>
        <fullName evidence="2">Predicted protein</fullName>
    </submittedName>
</protein>
<evidence type="ECO:0000313" key="2">
    <source>
        <dbReference type="EMBL" id="EFH66197.1"/>
    </source>
</evidence>
<dbReference type="Proteomes" id="UP000008694">
    <property type="component" value="Unassembled WGS sequence"/>
</dbReference>